<protein>
    <submittedName>
        <fullName evidence="1">Ribosomal protein S14</fullName>
    </submittedName>
</protein>
<geneLocation type="mitochondrion" evidence="1"/>
<name>A0A6C0UBX1_9CILI</name>
<evidence type="ECO:0000313" key="1">
    <source>
        <dbReference type="EMBL" id="QIB71987.1"/>
    </source>
</evidence>
<keyword evidence="1" id="KW-0687">Ribonucleoprotein</keyword>
<accession>A0A6C0UBX1</accession>
<organism evidence="1">
    <name type="scientific">Gruberia lanceolata</name>
    <dbReference type="NCBI Taxonomy" id="1978530"/>
    <lineage>
        <taxon>Eukaryota</taxon>
        <taxon>Sar</taxon>
        <taxon>Alveolata</taxon>
        <taxon>Ciliophora</taxon>
        <taxon>Postciliodesmatophora</taxon>
        <taxon>Heterotrichea</taxon>
        <taxon>Heterotrichida</taxon>
        <taxon>Spirostomidae</taxon>
        <taxon>Gruberia</taxon>
    </lineage>
</organism>
<dbReference type="SUPFAM" id="SSF57716">
    <property type="entry name" value="Glucocorticoid receptor-like (DNA-binding domain)"/>
    <property type="match status" value="1"/>
</dbReference>
<gene>
    <name evidence="1" type="primary">rps14</name>
</gene>
<dbReference type="EMBL" id="MK301177">
    <property type="protein sequence ID" value="QIB71987.1"/>
    <property type="molecule type" value="Genomic_DNA"/>
</dbReference>
<dbReference type="AlphaFoldDB" id="A0A6C0UBX1"/>
<keyword evidence="1" id="KW-0496">Mitochondrion</keyword>
<reference evidence="1" key="1">
    <citation type="journal article" date="2019" name="Mitochondrial DNA Part B Resour">
        <title>The complete mitochondrial genome of Gruberia lanceolata (Gruber, 1884) Kahl, 1932 (Ciliophora: Heterotrichea).</title>
        <authorList>
            <person name="Park M.-H."/>
            <person name="Min G.-S."/>
        </authorList>
    </citation>
    <scope>NUCLEOTIDE SEQUENCE</scope>
    <source>
        <strain evidence="1">Gben1</strain>
    </source>
</reference>
<proteinExistence type="predicted"/>
<dbReference type="GO" id="GO:0005840">
    <property type="term" value="C:ribosome"/>
    <property type="evidence" value="ECO:0007669"/>
    <property type="project" value="UniProtKB-KW"/>
</dbReference>
<sequence>MQYRILNYKYREKNREKLLRYKFKNNEFYYILLKIIKKNKYINIQQKILVIFYLIILLENNTLTKQKNICLISGYRRSVNILTKLNRLTLQEQLGSLEFPGFTVAKW</sequence>
<keyword evidence="1" id="KW-0689">Ribosomal protein</keyword>
<dbReference type="Gene3D" id="1.10.287.1480">
    <property type="match status" value="1"/>
</dbReference>